<dbReference type="EMBL" id="JADKGY010000013">
    <property type="protein sequence ID" value="MBK9983208.1"/>
    <property type="molecule type" value="Genomic_DNA"/>
</dbReference>
<reference evidence="1 2" key="1">
    <citation type="submission" date="2020-10" db="EMBL/GenBank/DDBJ databases">
        <title>Connecting structure to function with the recovery of over 1000 high-quality activated sludge metagenome-assembled genomes encoding full-length rRNA genes using long-read sequencing.</title>
        <authorList>
            <person name="Singleton C.M."/>
            <person name="Petriglieri F."/>
            <person name="Kristensen J.M."/>
            <person name="Kirkegaard R.H."/>
            <person name="Michaelsen T.Y."/>
            <person name="Andersen M.H."/>
            <person name="Karst S.M."/>
            <person name="Dueholm M.S."/>
            <person name="Nielsen P.H."/>
            <person name="Albertsen M."/>
        </authorList>
    </citation>
    <scope>NUCLEOTIDE SEQUENCE [LARGE SCALE GENOMIC DNA]</scope>
    <source>
        <strain evidence="1">Ribe_18-Q3-R11-54_MAXAC.273</strain>
    </source>
</reference>
<dbReference type="AlphaFoldDB" id="A0A9D7SU64"/>
<comment type="caution">
    <text evidence="1">The sequence shown here is derived from an EMBL/GenBank/DDBJ whole genome shotgun (WGS) entry which is preliminary data.</text>
</comment>
<protein>
    <submittedName>
        <fullName evidence="1">Uncharacterized protein</fullName>
    </submittedName>
</protein>
<organism evidence="1 2">
    <name type="scientific">Candidatus Opimibacter skivensis</name>
    <dbReference type="NCBI Taxonomy" id="2982028"/>
    <lineage>
        <taxon>Bacteria</taxon>
        <taxon>Pseudomonadati</taxon>
        <taxon>Bacteroidota</taxon>
        <taxon>Saprospiria</taxon>
        <taxon>Saprospirales</taxon>
        <taxon>Saprospiraceae</taxon>
        <taxon>Candidatus Opimibacter</taxon>
    </lineage>
</organism>
<sequence length="63" mass="7261">MNNPKNLDFILRMISFYAPSSKYTTVIVTEPILNLASLCATIWHQLQNAESIQPLADWFFTDQ</sequence>
<gene>
    <name evidence="1" type="ORF">IPP15_12505</name>
</gene>
<accession>A0A9D7SU64</accession>
<dbReference type="Proteomes" id="UP000808337">
    <property type="component" value="Unassembled WGS sequence"/>
</dbReference>
<proteinExistence type="predicted"/>
<evidence type="ECO:0000313" key="1">
    <source>
        <dbReference type="EMBL" id="MBK9983208.1"/>
    </source>
</evidence>
<evidence type="ECO:0000313" key="2">
    <source>
        <dbReference type="Proteomes" id="UP000808337"/>
    </source>
</evidence>
<name>A0A9D7SU64_9BACT</name>